<protein>
    <submittedName>
        <fullName evidence="1">Uncharacterized protein</fullName>
    </submittedName>
</protein>
<evidence type="ECO:0000313" key="2">
    <source>
        <dbReference type="Proteomes" id="UP000626109"/>
    </source>
</evidence>
<sequence length="100" mass="11382">LIVSRTVFEIMADAGDENSGYRLEFEDLISPLPVERFLSDYWGRKLYATSMCEDMLTILSVGFHDGDLGECAASCRKDDNSRFTDEEVEGMKTDLDQRRS</sequence>
<feature type="non-terminal residue" evidence="1">
    <location>
        <position position="100"/>
    </location>
</feature>
<dbReference type="EMBL" id="CAJNNW010029049">
    <property type="protein sequence ID" value="CAE8698823.1"/>
    <property type="molecule type" value="Genomic_DNA"/>
</dbReference>
<gene>
    <name evidence="1" type="ORF">PGLA2088_LOCUS30900</name>
</gene>
<accession>A0A813KD90</accession>
<organism evidence="1 2">
    <name type="scientific">Polarella glacialis</name>
    <name type="common">Dinoflagellate</name>
    <dbReference type="NCBI Taxonomy" id="89957"/>
    <lineage>
        <taxon>Eukaryota</taxon>
        <taxon>Sar</taxon>
        <taxon>Alveolata</taxon>
        <taxon>Dinophyceae</taxon>
        <taxon>Suessiales</taxon>
        <taxon>Suessiaceae</taxon>
        <taxon>Polarella</taxon>
    </lineage>
</organism>
<dbReference type="AlphaFoldDB" id="A0A813KD90"/>
<proteinExistence type="predicted"/>
<dbReference type="Proteomes" id="UP000626109">
    <property type="component" value="Unassembled WGS sequence"/>
</dbReference>
<feature type="non-terminal residue" evidence="1">
    <location>
        <position position="1"/>
    </location>
</feature>
<name>A0A813KD90_POLGL</name>
<reference evidence="1" key="1">
    <citation type="submission" date="2021-02" db="EMBL/GenBank/DDBJ databases">
        <authorList>
            <person name="Dougan E. K."/>
            <person name="Rhodes N."/>
            <person name="Thang M."/>
            <person name="Chan C."/>
        </authorList>
    </citation>
    <scope>NUCLEOTIDE SEQUENCE</scope>
</reference>
<comment type="caution">
    <text evidence="1">The sequence shown here is derived from an EMBL/GenBank/DDBJ whole genome shotgun (WGS) entry which is preliminary data.</text>
</comment>
<evidence type="ECO:0000313" key="1">
    <source>
        <dbReference type="EMBL" id="CAE8698823.1"/>
    </source>
</evidence>